<evidence type="ECO:0000313" key="1">
    <source>
        <dbReference type="EMBL" id="KAG8003554.1"/>
    </source>
</evidence>
<reference evidence="1" key="1">
    <citation type="submission" date="2020-04" db="EMBL/GenBank/DDBJ databases">
        <title>A chromosome-scale assembly and high-density genetic map of the yellow drum (Nibea albiflora) genome.</title>
        <authorList>
            <person name="Xu D."/>
            <person name="Zhang W."/>
            <person name="Chen R."/>
            <person name="Tan P."/>
            <person name="Wang L."/>
            <person name="Song H."/>
            <person name="Tian L."/>
            <person name="Zhu Q."/>
            <person name="Wang B."/>
        </authorList>
    </citation>
    <scope>NUCLEOTIDE SEQUENCE</scope>
    <source>
        <strain evidence="1">ZJHYS-2018</strain>
    </source>
</reference>
<sequence>FRTQEELRVREEDQQTITVEVELKRHDSEPTISVPQPSPETSDLKEVAGAEAPDVAAAAPSGSSSSAPEAAASSSSCSSAPAAPSSPGAAKEAPSSPKVIDADRASQMSGSGCTSQASVDDDDDVPITDIYFPALADAQFMPQKGGDTLSVRTQRGVCSSAGGEVTLCTSYTETDWEWPSEIPRWKDLGGLSSPTKEEMPVPLAIVLIGDSGVGKSNLLSRFTRNEFNLESKSTIGVEFATRSIQVDGKTIKAQIWDTAGQERYRAITSAYYRGAVGALLVYDIAKHLTYENVERWLKELRDHADNNIVIMLVGNKSDLRHLRAVPTDEARAFAEKNTLSFIETSALDSTNVEEAFKNILTEIYRIVSQKQISDRSGNDESPGNNVVDISLPPTSDGQRGSKLPCCQSL</sequence>
<organism evidence="1 2">
    <name type="scientific">Nibea albiflora</name>
    <name type="common">Yellow drum</name>
    <name type="synonym">Corvina albiflora</name>
    <dbReference type="NCBI Taxonomy" id="240163"/>
    <lineage>
        <taxon>Eukaryota</taxon>
        <taxon>Metazoa</taxon>
        <taxon>Chordata</taxon>
        <taxon>Craniata</taxon>
        <taxon>Vertebrata</taxon>
        <taxon>Euteleostomi</taxon>
        <taxon>Actinopterygii</taxon>
        <taxon>Neopterygii</taxon>
        <taxon>Teleostei</taxon>
        <taxon>Neoteleostei</taxon>
        <taxon>Acanthomorphata</taxon>
        <taxon>Eupercaria</taxon>
        <taxon>Sciaenidae</taxon>
        <taxon>Nibea</taxon>
    </lineage>
</organism>
<dbReference type="Proteomes" id="UP000805704">
    <property type="component" value="Chromosome 4"/>
</dbReference>
<protein>
    <submittedName>
        <fullName evidence="1">Ras-related protein Rab-11B</fullName>
    </submittedName>
</protein>
<comment type="caution">
    <text evidence="1">The sequence shown here is derived from an EMBL/GenBank/DDBJ whole genome shotgun (WGS) entry which is preliminary data.</text>
</comment>
<proteinExistence type="predicted"/>
<evidence type="ECO:0000313" key="2">
    <source>
        <dbReference type="Proteomes" id="UP000805704"/>
    </source>
</evidence>
<keyword evidence="2" id="KW-1185">Reference proteome</keyword>
<name>A0ACB7EMT4_NIBAL</name>
<accession>A0ACB7EMT4</accession>
<gene>
    <name evidence="1" type="ORF">GBF38_018732</name>
</gene>
<dbReference type="EMBL" id="CM024792">
    <property type="protein sequence ID" value="KAG8003554.1"/>
    <property type="molecule type" value="Genomic_DNA"/>
</dbReference>
<feature type="non-terminal residue" evidence="1">
    <location>
        <position position="1"/>
    </location>
</feature>